<feature type="domain" description="N-acetyltransferase" evidence="4">
    <location>
        <begin position="14"/>
        <end position="176"/>
    </location>
</feature>
<name>A0A930VFD2_9ACTN</name>
<dbReference type="Gene3D" id="3.40.630.30">
    <property type="match status" value="2"/>
</dbReference>
<evidence type="ECO:0000256" key="2">
    <source>
        <dbReference type="ARBA" id="ARBA00023315"/>
    </source>
</evidence>
<dbReference type="InterPro" id="IPR000182">
    <property type="entry name" value="GNAT_dom"/>
</dbReference>
<dbReference type="Pfam" id="PF13302">
    <property type="entry name" value="Acetyltransf_3"/>
    <property type="match status" value="2"/>
</dbReference>
<sequence length="370" mass="41080">MPPVIAPTLTDGPVTLRHPQESDVQGSWEQCQDPLSQQWTTVPIPYSHADARDFILGFVPGAWESDTEWGFVVEAEGRYAGHICLRNEGDRRAEIAYGSHPWVRGTGHMEHALRMLLDWGFREKDLATVIWLANVGNWASRRLAWKLGFSFEGTLRQWLPHRGQLRDAWAGTLLADDPREPHGRWIDDAVLDGGGVRLRPFEERDAERVVEACRDERTRTWLAELPSPYGPDDALAFIRGRTSMRAAGRGLSWAVADPSTDLLIGSVGIFDLPDDLAFGEVGYWVHPEARGRGAMTEAVGLVLRHAFEVLGLQRVKAYAAADNAASRHVLEANGLTEHGVERLGTVTADGRVDAVLYDVLRGEWARRAAG</sequence>
<comment type="caution">
    <text evidence="5">The sequence shown here is derived from an EMBL/GenBank/DDBJ whole genome shotgun (WGS) entry which is preliminary data.</text>
</comment>
<dbReference type="GO" id="GO:0016747">
    <property type="term" value="F:acyltransferase activity, transferring groups other than amino-acyl groups"/>
    <property type="evidence" value="ECO:0007669"/>
    <property type="project" value="InterPro"/>
</dbReference>
<dbReference type="AlphaFoldDB" id="A0A930VFD2"/>
<proteinExistence type="inferred from homology"/>
<comment type="similarity">
    <text evidence="3">Belongs to the acetyltransferase family. RimJ subfamily.</text>
</comment>
<dbReference type="InterPro" id="IPR016181">
    <property type="entry name" value="Acyl_CoA_acyltransferase"/>
</dbReference>
<feature type="domain" description="N-acetyltransferase" evidence="4">
    <location>
        <begin position="196"/>
        <end position="362"/>
    </location>
</feature>
<dbReference type="InterPro" id="IPR051531">
    <property type="entry name" value="N-acetyltransferase"/>
</dbReference>
<dbReference type="Proteomes" id="UP000640489">
    <property type="component" value="Unassembled WGS sequence"/>
</dbReference>
<evidence type="ECO:0000256" key="3">
    <source>
        <dbReference type="ARBA" id="ARBA00038502"/>
    </source>
</evidence>
<reference evidence="5" key="1">
    <citation type="submission" date="2020-11" db="EMBL/GenBank/DDBJ databases">
        <title>Nocardioides sp. nov., isolated from Soil of Cynanchum wilfordii Hemsley rhizosphere.</title>
        <authorList>
            <person name="Lee J.-S."/>
            <person name="Suh M.K."/>
            <person name="Kim J.-S."/>
        </authorList>
    </citation>
    <scope>NUCLEOTIDE SEQUENCE</scope>
    <source>
        <strain evidence="5">KCTC 19275</strain>
    </source>
</reference>
<dbReference type="PANTHER" id="PTHR43792:SF8">
    <property type="entry name" value="[RIBOSOMAL PROTEIN US5]-ALANINE N-ACETYLTRANSFERASE"/>
    <property type="match status" value="1"/>
</dbReference>
<evidence type="ECO:0000313" key="5">
    <source>
        <dbReference type="EMBL" id="MBF4765543.1"/>
    </source>
</evidence>
<dbReference type="PANTHER" id="PTHR43792">
    <property type="entry name" value="GNAT FAMILY, PUTATIVE (AFU_ORTHOLOGUE AFUA_3G00765)-RELATED-RELATED"/>
    <property type="match status" value="1"/>
</dbReference>
<accession>A0A930VFD2</accession>
<dbReference type="RefSeq" id="WP_194708725.1">
    <property type="nucleotide sequence ID" value="NZ_JADKPN010000016.1"/>
</dbReference>
<organism evidence="5 6">
    <name type="scientific">Nocardioides islandensis</name>
    <dbReference type="NCBI Taxonomy" id="433663"/>
    <lineage>
        <taxon>Bacteria</taxon>
        <taxon>Bacillati</taxon>
        <taxon>Actinomycetota</taxon>
        <taxon>Actinomycetes</taxon>
        <taxon>Propionibacteriales</taxon>
        <taxon>Nocardioidaceae</taxon>
        <taxon>Nocardioides</taxon>
    </lineage>
</organism>
<protein>
    <submittedName>
        <fullName evidence="5">GNAT family N-acetyltransferase</fullName>
    </submittedName>
</protein>
<keyword evidence="2" id="KW-0012">Acyltransferase</keyword>
<keyword evidence="1" id="KW-0808">Transferase</keyword>
<evidence type="ECO:0000256" key="1">
    <source>
        <dbReference type="ARBA" id="ARBA00022679"/>
    </source>
</evidence>
<evidence type="ECO:0000313" key="6">
    <source>
        <dbReference type="Proteomes" id="UP000640489"/>
    </source>
</evidence>
<dbReference type="PROSITE" id="PS51186">
    <property type="entry name" value="GNAT"/>
    <property type="match status" value="2"/>
</dbReference>
<dbReference type="SUPFAM" id="SSF55729">
    <property type="entry name" value="Acyl-CoA N-acyltransferases (Nat)"/>
    <property type="match status" value="2"/>
</dbReference>
<dbReference type="EMBL" id="JADKPN010000016">
    <property type="protein sequence ID" value="MBF4765543.1"/>
    <property type="molecule type" value="Genomic_DNA"/>
</dbReference>
<evidence type="ECO:0000259" key="4">
    <source>
        <dbReference type="PROSITE" id="PS51186"/>
    </source>
</evidence>
<keyword evidence="6" id="KW-1185">Reference proteome</keyword>
<gene>
    <name evidence="5" type="ORF">ISU07_20635</name>
</gene>